<dbReference type="SUPFAM" id="SSF52540">
    <property type="entry name" value="P-loop containing nucleoside triphosphate hydrolases"/>
    <property type="match status" value="2"/>
</dbReference>
<gene>
    <name evidence="4" type="ORF">H1R20_g15885</name>
</gene>
<evidence type="ECO:0000313" key="4">
    <source>
        <dbReference type="EMBL" id="KAJ2921209.1"/>
    </source>
</evidence>
<accession>A0A9W8IV06</accession>
<evidence type="ECO:0000256" key="2">
    <source>
        <dbReference type="SAM" id="MobiDB-lite"/>
    </source>
</evidence>
<comment type="caution">
    <text evidence="4">The sequence shown here is derived from an EMBL/GenBank/DDBJ whole genome shotgun (WGS) entry which is preliminary data.</text>
</comment>
<feature type="domain" description="Nephrocystin 3-like N-terminal" evidence="3">
    <location>
        <begin position="54"/>
        <end position="216"/>
    </location>
</feature>
<keyword evidence="5" id="KW-1185">Reference proteome</keyword>
<keyword evidence="1" id="KW-0677">Repeat</keyword>
<feature type="domain" description="Nephrocystin 3-like N-terminal" evidence="3">
    <location>
        <begin position="703"/>
        <end position="845"/>
    </location>
</feature>
<organism evidence="4 5">
    <name type="scientific">Candolleomyces eurysporus</name>
    <dbReference type="NCBI Taxonomy" id="2828524"/>
    <lineage>
        <taxon>Eukaryota</taxon>
        <taxon>Fungi</taxon>
        <taxon>Dikarya</taxon>
        <taxon>Basidiomycota</taxon>
        <taxon>Agaricomycotina</taxon>
        <taxon>Agaricomycetes</taxon>
        <taxon>Agaricomycetidae</taxon>
        <taxon>Agaricales</taxon>
        <taxon>Agaricineae</taxon>
        <taxon>Psathyrellaceae</taxon>
        <taxon>Candolleomyces</taxon>
    </lineage>
</organism>
<name>A0A9W8IV06_9AGAR</name>
<dbReference type="Pfam" id="PF24883">
    <property type="entry name" value="NPHP3_N"/>
    <property type="match status" value="2"/>
</dbReference>
<evidence type="ECO:0000313" key="5">
    <source>
        <dbReference type="Proteomes" id="UP001140091"/>
    </source>
</evidence>
<feature type="region of interest" description="Disordered" evidence="2">
    <location>
        <begin position="1245"/>
        <end position="1274"/>
    </location>
</feature>
<feature type="non-terminal residue" evidence="4">
    <location>
        <position position="1"/>
    </location>
</feature>
<dbReference type="OrthoDB" id="5967843at2759"/>
<evidence type="ECO:0000259" key="3">
    <source>
        <dbReference type="Pfam" id="PF24883"/>
    </source>
</evidence>
<dbReference type="InterPro" id="IPR027417">
    <property type="entry name" value="P-loop_NTPase"/>
</dbReference>
<feature type="compositionally biased region" description="Acidic residues" evidence="2">
    <location>
        <begin position="1245"/>
        <end position="1256"/>
    </location>
</feature>
<dbReference type="InterPro" id="IPR056884">
    <property type="entry name" value="NPHP3-like_N"/>
</dbReference>
<evidence type="ECO:0000256" key="1">
    <source>
        <dbReference type="ARBA" id="ARBA00022737"/>
    </source>
</evidence>
<dbReference type="AlphaFoldDB" id="A0A9W8IV06"/>
<protein>
    <recommendedName>
        <fullName evidence="3">Nephrocystin 3-like N-terminal domain-containing protein</fullName>
    </recommendedName>
</protein>
<proteinExistence type="predicted"/>
<dbReference type="PANTHER" id="PTHR10039">
    <property type="entry name" value="AMELOGENIN"/>
    <property type="match status" value="1"/>
</dbReference>
<feature type="compositionally biased region" description="Acidic residues" evidence="2">
    <location>
        <begin position="1264"/>
        <end position="1274"/>
    </location>
</feature>
<dbReference type="Proteomes" id="UP001140091">
    <property type="component" value="Unassembled WGS sequence"/>
</dbReference>
<sequence>MHVTKLLRRGFVLDLAGWELLLKHTAPNALYNSSARYDAPKCDEDTRVEVTGEIMAWIEDREGPQRLLCMTGAAGSGKSALQQTTSIKCNKCNILGGAFFFSATDPSRNTVETVIPTIAYQLGRRNPTLKQQIKSAVEDEPLIFAQSLEAQTIALIVDPLGYLRDMGINVFSFPYAILIDGLDECKGEDRQAELLRAISRCLLADDLPFRIFIASRPEWAIRTALEPGGHLREMACHIQLSDKYDASADMRRYLQRRFEEIGLRIRDSKWFNEGDIETLVRAASGQFIYVAIIYKYISERRASPTERLKIVLTWTPHVEQIARPFEALDILYTNILLAAKNAYEAVDSHHGRDFLLLFRSYHINMRGHEIYNIHRSVSVGSFSVHWLGLEARAEESLISDLRSLVVLEGDARYGNFFSLRLYHKSFSDFLEDASRAKDLFVSEARVYTHIAKCSMQCITDCRLDFESVPDKWEGLPLPESPKHSLEKAIELLPFFLSRATVALDDEVADFTRNGGWRKIDNLFDLLCTPKGWLAESFKGWITSLRQFTDDVKVRTPEVATVISGFVDKWDRKFKEWDRARKQKNGMDLGSYFGDLNMASTPSDSDLSSDSSVQQPYTNPAALMAHGGATSFFPGASGVQMRDIQYFEASHVTVHAGGNVGDRSIDGWELLLKNIAPNALHDSSARYDAPKCDEDTRVEVIGEIMDWAQDQNSPQRLLCMTGAAGAGKSALQQTIAEHCTKSDILSAAVFFSSADPTRNTVSFVVPTIAYQMGLQHNAFRSSVAAAVRHDRHIFSRSLQSQMDALIVRPFESLRRAGQLDIDTFPHVILVDGLDECNDESNTTSSTTQINVDDRRRAEDRQAEFLAAIKHCILDSDLPFRVFIASRPEWAIRSALEPGGHLREVAYHIQLSHKYDASGDMYRYLQRRFEHIGLRISDSKWFSEGDIETLVRAASGQFIYVATVYKYISERPGSPAERLNVVLTWVPHAGQVARPFEALDRLYSNVLLTAKHTYEAVDTHHGRDFLLLFRGYEINVAGFMFSSFHFPFRFPVDILSVLLGLKARAAENIASDLHSLVELRKDNHGPLCLRLYHKSLSDFLKEERRAKDLFVPEFRVVMHLAKCMMQHIIECPLDFDSLPAKWSELPLRLLYRCCLMEAVEDLPFFLSSSPSAIDEEVVGFTHNGGWQKIDNLLPLLYRLRSFFYEQFEKWRGCMVQLTRDLRLRRPDVAAVISQFVDKWERDVDQWEGEMDSDSDSGESDMTSDSSDLDLDWDSTD</sequence>
<dbReference type="EMBL" id="JANBPK010001649">
    <property type="protein sequence ID" value="KAJ2921209.1"/>
    <property type="molecule type" value="Genomic_DNA"/>
</dbReference>
<reference evidence="4" key="1">
    <citation type="submission" date="2022-06" db="EMBL/GenBank/DDBJ databases">
        <title>Genome Sequence of Candolleomyces eurysporus.</title>
        <authorList>
            <person name="Buettner E."/>
        </authorList>
    </citation>
    <scope>NUCLEOTIDE SEQUENCE</scope>
    <source>
        <strain evidence="4">VTCC 930004</strain>
    </source>
</reference>
<dbReference type="PANTHER" id="PTHR10039:SF17">
    <property type="entry name" value="FUNGAL STAND N-TERMINAL GOODBYE DOMAIN-CONTAINING PROTEIN-RELATED"/>
    <property type="match status" value="1"/>
</dbReference>